<dbReference type="Proteomes" id="UP000467841">
    <property type="component" value="Unassembled WGS sequence"/>
</dbReference>
<sequence>MKFCGISFLLLMFPCLRHTSLRHESVCISEHGGPTGRRLLPTAIPPKRAGKEKADENQEDETEVDRAASNGVDRSGDDASSSQRPNLESDLPTPASAETAPARAYTPKVPYPVPRKKSRKDLEDAKCKEMLKDLTVKLPLSDVVQMIHALKNYMKELISGKVAKDENVMLVSQECSAVLQNKVIKKGSDPGRFVLSV</sequence>
<feature type="chain" id="PRO_5025619750" evidence="2">
    <location>
        <begin position="19"/>
        <end position="197"/>
    </location>
</feature>
<accession>A0A6D2JD53</accession>
<dbReference type="EMBL" id="CACVBM020001168">
    <property type="protein sequence ID" value="CAA7037013.1"/>
    <property type="molecule type" value="Genomic_DNA"/>
</dbReference>
<dbReference type="AlphaFoldDB" id="A0A6D2JD53"/>
<evidence type="ECO:0000256" key="1">
    <source>
        <dbReference type="SAM" id="MobiDB-lite"/>
    </source>
</evidence>
<comment type="caution">
    <text evidence="3">The sequence shown here is derived from an EMBL/GenBank/DDBJ whole genome shotgun (WGS) entry which is preliminary data.</text>
</comment>
<proteinExistence type="predicted"/>
<evidence type="ECO:0000256" key="2">
    <source>
        <dbReference type="SAM" id="SignalP"/>
    </source>
</evidence>
<name>A0A6D2JD53_9BRAS</name>
<dbReference type="OrthoDB" id="1109002at2759"/>
<organism evidence="3 4">
    <name type="scientific">Microthlaspi erraticum</name>
    <dbReference type="NCBI Taxonomy" id="1685480"/>
    <lineage>
        <taxon>Eukaryota</taxon>
        <taxon>Viridiplantae</taxon>
        <taxon>Streptophyta</taxon>
        <taxon>Embryophyta</taxon>
        <taxon>Tracheophyta</taxon>
        <taxon>Spermatophyta</taxon>
        <taxon>Magnoliopsida</taxon>
        <taxon>eudicotyledons</taxon>
        <taxon>Gunneridae</taxon>
        <taxon>Pentapetalae</taxon>
        <taxon>rosids</taxon>
        <taxon>malvids</taxon>
        <taxon>Brassicales</taxon>
        <taxon>Brassicaceae</taxon>
        <taxon>Coluteocarpeae</taxon>
        <taxon>Microthlaspi</taxon>
    </lineage>
</organism>
<evidence type="ECO:0000313" key="4">
    <source>
        <dbReference type="Proteomes" id="UP000467841"/>
    </source>
</evidence>
<keyword evidence="2" id="KW-0732">Signal</keyword>
<feature type="signal peptide" evidence="2">
    <location>
        <begin position="1"/>
        <end position="18"/>
    </location>
</feature>
<evidence type="ECO:0000313" key="3">
    <source>
        <dbReference type="EMBL" id="CAA7037013.1"/>
    </source>
</evidence>
<gene>
    <name evidence="3" type="ORF">MERR_LOCUS24248</name>
</gene>
<feature type="region of interest" description="Disordered" evidence="1">
    <location>
        <begin position="29"/>
        <end position="121"/>
    </location>
</feature>
<protein>
    <submittedName>
        <fullName evidence="3">Uncharacterized protein</fullName>
    </submittedName>
</protein>
<keyword evidence="4" id="KW-1185">Reference proteome</keyword>
<reference evidence="3" key="1">
    <citation type="submission" date="2020-01" db="EMBL/GenBank/DDBJ databases">
        <authorList>
            <person name="Mishra B."/>
        </authorList>
    </citation>
    <scope>NUCLEOTIDE SEQUENCE [LARGE SCALE GENOMIC DNA]</scope>
</reference>